<reference evidence="5 6" key="1">
    <citation type="submission" date="2020-04" db="EMBL/GenBank/DDBJ databases">
        <title>Plant Genome Project.</title>
        <authorList>
            <person name="Zhang R.-G."/>
        </authorList>
    </citation>
    <scope>NUCLEOTIDE SEQUENCE [LARGE SCALE GENOMIC DNA]</scope>
    <source>
        <strain evidence="5">YNK0</strain>
        <tissue evidence="5">Leaf</tissue>
    </source>
</reference>
<feature type="compositionally biased region" description="Basic and acidic residues" evidence="3">
    <location>
        <begin position="44"/>
        <end position="56"/>
    </location>
</feature>
<comment type="caution">
    <text evidence="2">Lacks conserved residue(s) required for the propagation of feature annotation.</text>
</comment>
<sequence length="366" mass="40948">MRIRKRPPPPPASSAPSLLTPDLPSSKNQPLSSLEASSNSRGLHPHDDLSPIDNKRLRLPCDSPNQSLRRAKGQEDRLRSDLQLLMIRGTNGWVCSHGEKEDEKKKKDCMHRRPSQDSRLGIGIGDGEAEEKTPIPTNRRNGNNPGAETSVGNSSSSSLSHKVVGRWCERERAFPLKKRRGGFEQKASEGTIILEKKKKVKKMGMKTKTNKKWVDHEEDEDEEIIEDGVDRNNVKKRGNGDTVMEGSRCSRVNGRGWRCCQQTLVGYSLCEHHLGKGRLRSMSSVRSRTSAINRPNFKKDESWQLNGLEDDDDDEKPLTITKRRKKIGMVKARSISSLLGLTLHAPQVSLQPSSDNSSNHDNGVMI</sequence>
<keyword evidence="1" id="KW-0539">Nucleus</keyword>
<keyword evidence="6" id="KW-1185">Reference proteome</keyword>
<dbReference type="EMBL" id="JABCRI010000012">
    <property type="protein sequence ID" value="KAF8396041.1"/>
    <property type="molecule type" value="Genomic_DNA"/>
</dbReference>
<feature type="compositionally biased region" description="Low complexity" evidence="3">
    <location>
        <begin position="14"/>
        <end position="26"/>
    </location>
</feature>
<evidence type="ECO:0000256" key="2">
    <source>
        <dbReference type="PROSITE-ProRule" id="PRU01002"/>
    </source>
</evidence>
<feature type="region of interest" description="Disordered" evidence="3">
    <location>
        <begin position="94"/>
        <end position="158"/>
    </location>
</feature>
<dbReference type="OMA" id="WVDHEED"/>
<evidence type="ECO:0000313" key="5">
    <source>
        <dbReference type="EMBL" id="KAF8396041.1"/>
    </source>
</evidence>
<feature type="region of interest" description="Disordered" evidence="3">
    <location>
        <begin position="1"/>
        <end position="76"/>
    </location>
</feature>
<dbReference type="Pfam" id="PF08879">
    <property type="entry name" value="WRC"/>
    <property type="match status" value="1"/>
</dbReference>
<gene>
    <name evidence="5" type="ORF">HHK36_017653</name>
</gene>
<protein>
    <recommendedName>
        <fullName evidence="4">WRC domain-containing protein</fullName>
    </recommendedName>
</protein>
<dbReference type="AlphaFoldDB" id="A0A834Z002"/>
<evidence type="ECO:0000313" key="6">
    <source>
        <dbReference type="Proteomes" id="UP000655225"/>
    </source>
</evidence>
<feature type="compositionally biased region" description="Polar residues" evidence="3">
    <location>
        <begin position="135"/>
        <end position="153"/>
    </location>
</feature>
<proteinExistence type="predicted"/>
<dbReference type="Proteomes" id="UP000655225">
    <property type="component" value="Unassembled WGS sequence"/>
</dbReference>
<dbReference type="PROSITE" id="PS51667">
    <property type="entry name" value="WRC"/>
    <property type="match status" value="1"/>
</dbReference>
<feature type="compositionally biased region" description="Polar residues" evidence="3">
    <location>
        <begin position="27"/>
        <end position="41"/>
    </location>
</feature>
<dbReference type="PANTHER" id="PTHR34122">
    <property type="entry name" value="EXPRESSED PROTEIN-RELATED"/>
    <property type="match status" value="1"/>
</dbReference>
<evidence type="ECO:0000259" key="4">
    <source>
        <dbReference type="PROSITE" id="PS51667"/>
    </source>
</evidence>
<accession>A0A834Z002</accession>
<evidence type="ECO:0000256" key="1">
    <source>
        <dbReference type="ARBA" id="ARBA00023242"/>
    </source>
</evidence>
<organism evidence="5 6">
    <name type="scientific">Tetracentron sinense</name>
    <name type="common">Spur-leaf</name>
    <dbReference type="NCBI Taxonomy" id="13715"/>
    <lineage>
        <taxon>Eukaryota</taxon>
        <taxon>Viridiplantae</taxon>
        <taxon>Streptophyta</taxon>
        <taxon>Embryophyta</taxon>
        <taxon>Tracheophyta</taxon>
        <taxon>Spermatophyta</taxon>
        <taxon>Magnoliopsida</taxon>
        <taxon>Trochodendrales</taxon>
        <taxon>Trochodendraceae</taxon>
        <taxon>Tetracentron</taxon>
    </lineage>
</organism>
<dbReference type="PANTHER" id="PTHR34122:SF1">
    <property type="entry name" value="EXPRESSED PROTEIN"/>
    <property type="match status" value="1"/>
</dbReference>
<comment type="caution">
    <text evidence="5">The sequence shown here is derived from an EMBL/GenBank/DDBJ whole genome shotgun (WGS) entry which is preliminary data.</text>
</comment>
<feature type="domain" description="WRC" evidence="4">
    <location>
        <begin position="243"/>
        <end position="287"/>
    </location>
</feature>
<feature type="compositionally biased region" description="Basic and acidic residues" evidence="3">
    <location>
        <begin position="97"/>
        <end position="106"/>
    </location>
</feature>
<name>A0A834Z002_TETSI</name>
<dbReference type="OrthoDB" id="686202at2759"/>
<dbReference type="InterPro" id="IPR014977">
    <property type="entry name" value="WRC_dom"/>
</dbReference>
<evidence type="ECO:0000256" key="3">
    <source>
        <dbReference type="SAM" id="MobiDB-lite"/>
    </source>
</evidence>